<proteinExistence type="predicted"/>
<evidence type="ECO:0000313" key="1">
    <source>
        <dbReference type="EMBL" id="RGN02375.1"/>
    </source>
</evidence>
<accession>A0AA92TCU3</accession>
<dbReference type="Proteomes" id="UP000261245">
    <property type="component" value="Unassembled WGS sequence"/>
</dbReference>
<sequence>MLFMLLFVPTRMVAQTDPRCALFNSLDGITDVTITDNGSYPWQMLDLNAEGMTNLSFEIPEGSTGLMS</sequence>
<name>A0AA92TCU3_9BACT</name>
<comment type="caution">
    <text evidence="1">The sequence shown here is derived from an EMBL/GenBank/DDBJ whole genome shotgun (WGS) entry which is preliminary data.</text>
</comment>
<dbReference type="EMBL" id="QSUC01000088">
    <property type="protein sequence ID" value="RGN02375.1"/>
    <property type="molecule type" value="Genomic_DNA"/>
</dbReference>
<protein>
    <submittedName>
        <fullName evidence="1">Uncharacterized protein</fullName>
    </submittedName>
</protein>
<reference evidence="1 2" key="1">
    <citation type="submission" date="2018-08" db="EMBL/GenBank/DDBJ databases">
        <title>A genome reference for cultivated species of the human gut microbiota.</title>
        <authorList>
            <person name="Zou Y."/>
            <person name="Xue W."/>
            <person name="Luo G."/>
        </authorList>
    </citation>
    <scope>NUCLEOTIDE SEQUENCE [LARGE SCALE GENOMIC DNA]</scope>
    <source>
        <strain evidence="1 2">OM06-11</strain>
    </source>
</reference>
<organism evidence="1 2">
    <name type="scientific">Segatella copri</name>
    <dbReference type="NCBI Taxonomy" id="165179"/>
    <lineage>
        <taxon>Bacteria</taxon>
        <taxon>Pseudomonadati</taxon>
        <taxon>Bacteroidota</taxon>
        <taxon>Bacteroidia</taxon>
        <taxon>Bacteroidales</taxon>
        <taxon>Prevotellaceae</taxon>
        <taxon>Segatella</taxon>
    </lineage>
</organism>
<gene>
    <name evidence="1" type="ORF">DXB80_14785</name>
</gene>
<feature type="non-terminal residue" evidence="1">
    <location>
        <position position="68"/>
    </location>
</feature>
<dbReference type="AlphaFoldDB" id="A0AA92TCU3"/>
<evidence type="ECO:0000313" key="2">
    <source>
        <dbReference type="Proteomes" id="UP000261245"/>
    </source>
</evidence>